<sequence>MILGTLGPEGNNHALVAGRYLKHRVPQGGQCIFFDTFEAAFEALQAGELTHVLQCTAHFSHADCVGRYMHRAFPVDTFIAGSKPLALLARRDTPEPEHIALQPATRYYTDLSAFKTIIEAPTTVDVANGLIEGRYQAGICAEEALVQAPDTLTLVRSLGPAIDTWVIYATTALNEDSPLHL</sequence>
<dbReference type="EMBL" id="FUKM01000046">
    <property type="protein sequence ID" value="SJN13477.1"/>
    <property type="molecule type" value="Genomic_DNA"/>
</dbReference>
<dbReference type="AlphaFoldDB" id="A0A1R4I0U9"/>
<protein>
    <submittedName>
        <fullName evidence="2">Uncharacterized protein</fullName>
    </submittedName>
</protein>
<gene>
    <name evidence="2" type="ORF">CZ787_10295</name>
    <name evidence="1" type="ORF">EI163_08335</name>
</gene>
<reference evidence="1 4" key="2">
    <citation type="submission" date="2020-07" db="EMBL/GenBank/DDBJ databases">
        <title>Halophilic bacteria isolated from french cheeses.</title>
        <authorList>
            <person name="Kothe C.I."/>
            <person name="Farah-Kraiem B."/>
            <person name="Renault P."/>
            <person name="Dridi B."/>
        </authorList>
    </citation>
    <scope>NUCLEOTIDE SEQUENCE [LARGE SCALE GENOMIC DNA]</scope>
    <source>
        <strain evidence="1 4">FME16</strain>
    </source>
</reference>
<dbReference type="Proteomes" id="UP000196331">
    <property type="component" value="Unassembled WGS sequence"/>
</dbReference>
<dbReference type="Proteomes" id="UP000754821">
    <property type="component" value="Unassembled WGS sequence"/>
</dbReference>
<accession>A0A1R4I0U9</accession>
<dbReference type="OrthoDB" id="4098114at2"/>
<proteinExistence type="predicted"/>
<comment type="caution">
    <text evidence="2">The sequence shown here is derived from an EMBL/GenBank/DDBJ whole genome shotgun (WGS) entry which is preliminary data.</text>
</comment>
<reference evidence="2 3" key="1">
    <citation type="submission" date="2017-02" db="EMBL/GenBank/DDBJ databases">
        <authorList>
            <person name="Dridi B."/>
        </authorList>
    </citation>
    <scope>NUCLEOTIDE SEQUENCE [LARGE SCALE GENOMIC DNA]</scope>
    <source>
        <strain evidence="2 3">JB380</strain>
    </source>
</reference>
<organism evidence="2 3">
    <name type="scientific">Halomonas citrativorans</name>
    <dbReference type="NCBI Taxonomy" id="2742612"/>
    <lineage>
        <taxon>Bacteria</taxon>
        <taxon>Pseudomonadati</taxon>
        <taxon>Pseudomonadota</taxon>
        <taxon>Gammaproteobacteria</taxon>
        <taxon>Oceanospirillales</taxon>
        <taxon>Halomonadaceae</taxon>
        <taxon>Halomonas</taxon>
    </lineage>
</organism>
<evidence type="ECO:0000313" key="1">
    <source>
        <dbReference type="EMBL" id="MBE0403567.1"/>
    </source>
</evidence>
<keyword evidence="4" id="KW-1185">Reference proteome</keyword>
<evidence type="ECO:0000313" key="2">
    <source>
        <dbReference type="EMBL" id="SJN13477.1"/>
    </source>
</evidence>
<name>A0A1R4I0U9_9GAMM</name>
<dbReference type="EMBL" id="RRZC01000006">
    <property type="protein sequence ID" value="MBE0403567.1"/>
    <property type="molecule type" value="Genomic_DNA"/>
</dbReference>
<dbReference type="RefSeq" id="WP_087108749.1">
    <property type="nucleotide sequence ID" value="NZ_FUKM01000046.1"/>
</dbReference>
<evidence type="ECO:0000313" key="3">
    <source>
        <dbReference type="Proteomes" id="UP000196331"/>
    </source>
</evidence>
<evidence type="ECO:0000313" key="4">
    <source>
        <dbReference type="Proteomes" id="UP000754821"/>
    </source>
</evidence>